<dbReference type="AlphaFoldDB" id="A0A438B5Q6"/>
<reference evidence="2 3" key="1">
    <citation type="submission" date="2018-11" db="EMBL/GenBank/DDBJ databases">
        <title>Rhodococcus spongicola sp. nov. and Rhodococcus xishaensis sp. nov. from marine sponges.</title>
        <authorList>
            <person name="Li L."/>
            <person name="Lin H.W."/>
        </authorList>
    </citation>
    <scope>NUCLEOTIDE SEQUENCE [LARGE SCALE GENOMIC DNA]</scope>
    <source>
        <strain evidence="2 3">LHW50502</strain>
    </source>
</reference>
<evidence type="ECO:0000313" key="3">
    <source>
        <dbReference type="Proteomes" id="UP000284333"/>
    </source>
</evidence>
<dbReference type="RefSeq" id="WP_127945325.1">
    <property type="nucleotide sequence ID" value="NZ_RKLN01000001.1"/>
</dbReference>
<evidence type="ECO:0000256" key="1">
    <source>
        <dbReference type="SAM" id="MobiDB-lite"/>
    </source>
</evidence>
<evidence type="ECO:0000313" key="2">
    <source>
        <dbReference type="EMBL" id="RVW06277.1"/>
    </source>
</evidence>
<name>A0A438B5Q6_9NOCA</name>
<feature type="region of interest" description="Disordered" evidence="1">
    <location>
        <begin position="1"/>
        <end position="37"/>
    </location>
</feature>
<dbReference type="EMBL" id="RKLN01000001">
    <property type="protein sequence ID" value="RVW06277.1"/>
    <property type="molecule type" value="Genomic_DNA"/>
</dbReference>
<sequence>MDRQAGRAGPGQLERVDPTARITITEPQGKLGDPTPGRCLRDGIDDDLLAGLTGSRIVATPTTRPST</sequence>
<dbReference type="Proteomes" id="UP000284333">
    <property type="component" value="Unassembled WGS sequence"/>
</dbReference>
<organism evidence="2 3">
    <name type="scientific">Rhodococcus spongiicola</name>
    <dbReference type="NCBI Taxonomy" id="2487352"/>
    <lineage>
        <taxon>Bacteria</taxon>
        <taxon>Bacillati</taxon>
        <taxon>Actinomycetota</taxon>
        <taxon>Actinomycetes</taxon>
        <taxon>Mycobacteriales</taxon>
        <taxon>Nocardiaceae</taxon>
        <taxon>Rhodococcus</taxon>
    </lineage>
</organism>
<proteinExistence type="predicted"/>
<comment type="caution">
    <text evidence="2">The sequence shown here is derived from an EMBL/GenBank/DDBJ whole genome shotgun (WGS) entry which is preliminary data.</text>
</comment>
<accession>A0A438B5Q6</accession>
<gene>
    <name evidence="2" type="ORF">EF834_02160</name>
</gene>
<keyword evidence="3" id="KW-1185">Reference proteome</keyword>
<protein>
    <submittedName>
        <fullName evidence="2">Uncharacterized protein</fullName>
    </submittedName>
</protein>